<dbReference type="PANTHER" id="PTHR11306">
    <property type="entry name" value="NIEMANN PICK TYPE C2 PROTEIN NPC2-RELATED"/>
    <property type="match status" value="1"/>
</dbReference>
<comment type="caution">
    <text evidence="5">The sequence shown here is derived from an EMBL/GenBank/DDBJ whole genome shotgun (WGS) entry which is preliminary data.</text>
</comment>
<evidence type="ECO:0000256" key="1">
    <source>
        <dbReference type="ARBA" id="ARBA00004613"/>
    </source>
</evidence>
<dbReference type="Pfam" id="PF02221">
    <property type="entry name" value="E1_DerP2_DerF2"/>
    <property type="match status" value="1"/>
</dbReference>
<evidence type="ECO:0000256" key="2">
    <source>
        <dbReference type="ARBA" id="ARBA00006370"/>
    </source>
</evidence>
<dbReference type="SMART" id="SM00737">
    <property type="entry name" value="ML"/>
    <property type="match status" value="1"/>
</dbReference>
<keyword evidence="3" id="KW-0964">Secreted</keyword>
<dbReference type="FunFam" id="2.60.40.770:FF:000001">
    <property type="entry name" value="NPC intracellular cholesterol transporter 2"/>
    <property type="match status" value="1"/>
</dbReference>
<dbReference type="InterPro" id="IPR003172">
    <property type="entry name" value="ML_dom"/>
</dbReference>
<name>A0A8J2QLN4_9NEOP</name>
<accession>A0A8J2QLN4</accession>
<evidence type="ECO:0000259" key="4">
    <source>
        <dbReference type="SMART" id="SM00737"/>
    </source>
</evidence>
<dbReference type="Proteomes" id="UP000789524">
    <property type="component" value="Unassembled WGS sequence"/>
</dbReference>
<dbReference type="SUPFAM" id="SSF81296">
    <property type="entry name" value="E set domains"/>
    <property type="match status" value="2"/>
</dbReference>
<dbReference type="OrthoDB" id="6332846at2759"/>
<evidence type="ECO:0000256" key="3">
    <source>
        <dbReference type="ARBA" id="ARBA00022525"/>
    </source>
</evidence>
<evidence type="ECO:0000313" key="5">
    <source>
        <dbReference type="EMBL" id="CAG9565497.1"/>
    </source>
</evidence>
<organism evidence="5 6">
    <name type="scientific">Danaus chrysippus</name>
    <name type="common">African queen</name>
    <dbReference type="NCBI Taxonomy" id="151541"/>
    <lineage>
        <taxon>Eukaryota</taxon>
        <taxon>Metazoa</taxon>
        <taxon>Ecdysozoa</taxon>
        <taxon>Arthropoda</taxon>
        <taxon>Hexapoda</taxon>
        <taxon>Insecta</taxon>
        <taxon>Pterygota</taxon>
        <taxon>Neoptera</taxon>
        <taxon>Endopterygota</taxon>
        <taxon>Lepidoptera</taxon>
        <taxon>Glossata</taxon>
        <taxon>Ditrysia</taxon>
        <taxon>Papilionoidea</taxon>
        <taxon>Nymphalidae</taxon>
        <taxon>Danainae</taxon>
        <taxon>Danaini</taxon>
        <taxon>Danaina</taxon>
        <taxon>Danaus</taxon>
        <taxon>Anosia</taxon>
    </lineage>
</organism>
<comment type="similarity">
    <text evidence="2">Belongs to the NPC2 family.</text>
</comment>
<sequence>MAAMRSAYDLRHVEIEGCGSRLPCYVALGDRIPVRLDFYAEQCESEMCPIRTDALSTITSIMSVPSRMALNQRGYLTWRVYNEDGRQVLCYYVMVQTQTYIQKTLRTFLEQLDSIQDTSMAFTRSSFENLKDNVQLSPCNRPPCRLKRGSKQFITITFTPDSDLPDLKNQVTALLAGIPFPFIGVDGVSICDKLENEKGEKVSCPLKAGTKYVYKDSFPVHSFYPTVEAKVHWALNNEDKNVICFEVPIKIK</sequence>
<dbReference type="PANTHER" id="PTHR11306:SF68">
    <property type="entry name" value="NPC INTRACELLULAR CHOLESTEROL TRANSPORTER 2"/>
    <property type="match status" value="1"/>
</dbReference>
<proteinExistence type="inferred from homology"/>
<dbReference type="InterPro" id="IPR014756">
    <property type="entry name" value="Ig_E-set"/>
</dbReference>
<evidence type="ECO:0000313" key="6">
    <source>
        <dbReference type="Proteomes" id="UP000789524"/>
    </source>
</evidence>
<dbReference type="GO" id="GO:0005576">
    <property type="term" value="C:extracellular region"/>
    <property type="evidence" value="ECO:0007669"/>
    <property type="project" value="UniProtKB-SubCell"/>
</dbReference>
<dbReference type="GO" id="GO:0015918">
    <property type="term" value="P:sterol transport"/>
    <property type="evidence" value="ECO:0007669"/>
    <property type="project" value="InterPro"/>
</dbReference>
<dbReference type="Gene3D" id="2.60.40.770">
    <property type="match status" value="1"/>
</dbReference>
<keyword evidence="6" id="KW-1185">Reference proteome</keyword>
<dbReference type="AlphaFoldDB" id="A0A8J2QLN4"/>
<protein>
    <submittedName>
        <fullName evidence="5">(African queen) hypothetical protein</fullName>
    </submittedName>
</protein>
<dbReference type="InterPro" id="IPR039670">
    <property type="entry name" value="NPC2-like"/>
</dbReference>
<gene>
    <name evidence="5" type="ORF">DCHRY22_LOCUS6324</name>
</gene>
<dbReference type="GO" id="GO:0032934">
    <property type="term" value="F:sterol binding"/>
    <property type="evidence" value="ECO:0007669"/>
    <property type="project" value="InterPro"/>
</dbReference>
<dbReference type="EMBL" id="CAKASE010000053">
    <property type="protein sequence ID" value="CAG9565497.1"/>
    <property type="molecule type" value="Genomic_DNA"/>
</dbReference>
<feature type="domain" description="MD-2-related lipid-recognition" evidence="4">
    <location>
        <begin position="127"/>
        <end position="249"/>
    </location>
</feature>
<reference evidence="5" key="1">
    <citation type="submission" date="2021-09" db="EMBL/GenBank/DDBJ databases">
        <authorList>
            <person name="Martin H S."/>
        </authorList>
    </citation>
    <scope>NUCLEOTIDE SEQUENCE</scope>
</reference>
<comment type="subcellular location">
    <subcellularLocation>
        <location evidence="1">Secreted</location>
    </subcellularLocation>
</comment>